<feature type="transmembrane region" description="Helical" evidence="8">
    <location>
        <begin position="162"/>
        <end position="181"/>
    </location>
</feature>
<evidence type="ECO:0000256" key="6">
    <source>
        <dbReference type="ARBA" id="ARBA00022989"/>
    </source>
</evidence>
<dbReference type="KEGG" id="byl:A4V09_17435"/>
<evidence type="ECO:0000256" key="4">
    <source>
        <dbReference type="ARBA" id="ARBA00022475"/>
    </source>
</evidence>
<evidence type="ECO:0000313" key="9">
    <source>
        <dbReference type="EMBL" id="ANU77370.1"/>
    </source>
</evidence>
<dbReference type="PANTHER" id="PTHR36838">
    <property type="entry name" value="AUXIN EFFLUX CARRIER FAMILY PROTEIN"/>
    <property type="match status" value="1"/>
</dbReference>
<keyword evidence="10" id="KW-1185">Reference proteome</keyword>
<dbReference type="STRING" id="1796616.A4V09_17435"/>
<evidence type="ECO:0000256" key="5">
    <source>
        <dbReference type="ARBA" id="ARBA00022692"/>
    </source>
</evidence>
<dbReference type="AlphaFoldDB" id="A0A1C7ICG0"/>
<dbReference type="GO" id="GO:0055085">
    <property type="term" value="P:transmembrane transport"/>
    <property type="evidence" value="ECO:0007669"/>
    <property type="project" value="InterPro"/>
</dbReference>
<dbReference type="EMBL" id="CP015405">
    <property type="protein sequence ID" value="ANU77370.1"/>
    <property type="molecule type" value="Genomic_DNA"/>
</dbReference>
<dbReference type="OrthoDB" id="3238334at2"/>
<keyword evidence="4" id="KW-1003">Cell membrane</keyword>
<evidence type="ECO:0000256" key="3">
    <source>
        <dbReference type="ARBA" id="ARBA00022448"/>
    </source>
</evidence>
<evidence type="ECO:0000256" key="1">
    <source>
        <dbReference type="ARBA" id="ARBA00004651"/>
    </source>
</evidence>
<feature type="transmembrane region" description="Helical" evidence="8">
    <location>
        <begin position="281"/>
        <end position="301"/>
    </location>
</feature>
<feature type="transmembrane region" description="Helical" evidence="8">
    <location>
        <begin position="226"/>
        <end position="244"/>
    </location>
</feature>
<reference evidence="9" key="1">
    <citation type="submission" date="2017-04" db="EMBL/GenBank/DDBJ databases">
        <title>Complete Genome Sequences of Twelve Strains of a Stable Defined Moderately Diverse Mouse Microbiota 2 (sDMDMm2).</title>
        <authorList>
            <person name="Uchimura Y."/>
            <person name="Wyss M."/>
            <person name="Brugiroux S."/>
            <person name="Limenitakis J.P."/>
            <person name="Stecher B."/>
            <person name="McCoy K.D."/>
            <person name="Macpherson A.J."/>
        </authorList>
    </citation>
    <scope>NUCLEOTIDE SEQUENCE</scope>
    <source>
        <strain evidence="9">YL58</strain>
    </source>
</reference>
<evidence type="ECO:0000256" key="8">
    <source>
        <dbReference type="SAM" id="Phobius"/>
    </source>
</evidence>
<name>A0A1C7ICG0_9FIRM</name>
<evidence type="ECO:0000256" key="2">
    <source>
        <dbReference type="ARBA" id="ARBA00010145"/>
    </source>
</evidence>
<feature type="transmembrane region" description="Helical" evidence="8">
    <location>
        <begin position="95"/>
        <end position="115"/>
    </location>
</feature>
<organism evidence="9 10">
    <name type="scientific">Blautia pseudococcoides</name>
    <dbReference type="NCBI Taxonomy" id="1796616"/>
    <lineage>
        <taxon>Bacteria</taxon>
        <taxon>Bacillati</taxon>
        <taxon>Bacillota</taxon>
        <taxon>Clostridia</taxon>
        <taxon>Lachnospirales</taxon>
        <taxon>Lachnospiraceae</taxon>
        <taxon>Blautia</taxon>
    </lineage>
</organism>
<feature type="transmembrane region" description="Helical" evidence="8">
    <location>
        <begin position="59"/>
        <end position="83"/>
    </location>
</feature>
<keyword evidence="6 8" id="KW-1133">Transmembrane helix</keyword>
<dbReference type="InterPro" id="IPR004776">
    <property type="entry name" value="Mem_transp_PIN-like"/>
</dbReference>
<dbReference type="Pfam" id="PF03547">
    <property type="entry name" value="Mem_trans"/>
    <property type="match status" value="1"/>
</dbReference>
<gene>
    <name evidence="9" type="ORF">A4V09_17435</name>
</gene>
<evidence type="ECO:0000256" key="7">
    <source>
        <dbReference type="ARBA" id="ARBA00023136"/>
    </source>
</evidence>
<feature type="transmembrane region" description="Helical" evidence="8">
    <location>
        <begin position="6"/>
        <end position="22"/>
    </location>
</feature>
<feature type="transmembrane region" description="Helical" evidence="8">
    <location>
        <begin position="34"/>
        <end position="53"/>
    </location>
</feature>
<feature type="transmembrane region" description="Helical" evidence="8">
    <location>
        <begin position="193"/>
        <end position="214"/>
    </location>
</feature>
<keyword evidence="7 8" id="KW-0472">Membrane</keyword>
<dbReference type="InterPro" id="IPR038770">
    <property type="entry name" value="Na+/solute_symporter_sf"/>
</dbReference>
<comment type="subcellular location">
    <subcellularLocation>
        <location evidence="1">Cell membrane</location>
        <topology evidence="1">Multi-pass membrane protein</topology>
    </subcellularLocation>
</comment>
<feature type="transmembrane region" description="Helical" evidence="8">
    <location>
        <begin position="121"/>
        <end position="142"/>
    </location>
</feature>
<sequence>MTEILTRAASLICMVALAFTLKKIHILKKEDFRVVSALVVKITLPCAIIINFSRMDFDASLFFLVPIGFCGTLFLIGIGYFMARKKSPDEKAFQMINHSGFNIGTFAIPYLHSFVGPSGVIAASMFDIGNALLCTGGTYALASSVQDPHNRPTIGSLLKKTFSSIPTLTYLLMTLLSLLHIRLPDGILTLTEIGADANAFLAMAMLGIGMELTLNRRHFSAITRILSVRYLTALAFSLAAWFLLPFDRTLIKTLVILLFSPLASFDPIFTEKCGGDVGLSSEINSISIIISIICMTLLFIIL</sequence>
<dbReference type="PANTHER" id="PTHR36838:SF3">
    <property type="entry name" value="TRANSPORTER AUXIN EFFLUX CARRIER EC FAMILY"/>
    <property type="match status" value="1"/>
</dbReference>
<keyword evidence="3" id="KW-0813">Transport</keyword>
<dbReference type="Proteomes" id="UP000092574">
    <property type="component" value="Chromosome"/>
</dbReference>
<protein>
    <submittedName>
        <fullName evidence="9">Transporter</fullName>
    </submittedName>
</protein>
<evidence type="ECO:0000313" key="10">
    <source>
        <dbReference type="Proteomes" id="UP000092574"/>
    </source>
</evidence>
<proteinExistence type="inferred from homology"/>
<comment type="similarity">
    <text evidence="2">Belongs to the auxin efflux carrier (TC 2.A.69) family.</text>
</comment>
<accession>A0A1C7ICG0</accession>
<keyword evidence="5 8" id="KW-0812">Transmembrane</keyword>
<dbReference type="GO" id="GO:0005886">
    <property type="term" value="C:plasma membrane"/>
    <property type="evidence" value="ECO:0007669"/>
    <property type="project" value="UniProtKB-SubCell"/>
</dbReference>
<dbReference type="Gene3D" id="1.20.1530.20">
    <property type="match status" value="1"/>
</dbReference>
<dbReference type="RefSeq" id="WP_065543498.1">
    <property type="nucleotide sequence ID" value="NZ_CP015405.2"/>
</dbReference>